<dbReference type="Pfam" id="PF03374">
    <property type="entry name" value="ANT"/>
    <property type="match status" value="1"/>
</dbReference>
<keyword evidence="3" id="KW-1185">Reference proteome</keyword>
<dbReference type="GO" id="GO:0003677">
    <property type="term" value="F:DNA binding"/>
    <property type="evidence" value="ECO:0007669"/>
    <property type="project" value="InterPro"/>
</dbReference>
<evidence type="ECO:0000313" key="2">
    <source>
        <dbReference type="EMBL" id="AKM29425.2"/>
    </source>
</evidence>
<gene>
    <name evidence="2" type="ORF">AB870_03650</name>
</gene>
<dbReference type="EMBL" id="CP011807">
    <property type="protein sequence ID" value="AKM29425.2"/>
    <property type="molecule type" value="Genomic_DNA"/>
</dbReference>
<dbReference type="KEGG" id="pfg:AB870_03650"/>
<evidence type="ECO:0000313" key="3">
    <source>
        <dbReference type="Proteomes" id="UP000035651"/>
    </source>
</evidence>
<name>A0A0H3WPH7_9BURK</name>
<protein>
    <recommendedName>
        <fullName evidence="1">Antirepressor protein C-terminal domain-containing protein</fullName>
    </recommendedName>
</protein>
<dbReference type="Proteomes" id="UP000035651">
    <property type="component" value="Chromosome"/>
</dbReference>
<dbReference type="STRING" id="656179.AB870_03650"/>
<accession>A0A0H3WPH7</accession>
<feature type="domain" description="Antirepressor protein C-terminal" evidence="1">
    <location>
        <begin position="22"/>
        <end position="110"/>
    </location>
</feature>
<proteinExistence type="predicted"/>
<evidence type="ECO:0000259" key="1">
    <source>
        <dbReference type="Pfam" id="PF03374"/>
    </source>
</evidence>
<dbReference type="AlphaFoldDB" id="A0A0H3WPH7"/>
<reference evidence="2" key="1">
    <citation type="submission" date="2016-06" db="EMBL/GenBank/DDBJ databases">
        <title>Complete Genome Sequence of Pandoraea faecigallinarum DSM-23572.</title>
        <authorList>
            <person name="Yong D."/>
            <person name="Ee R."/>
            <person name="Lim Y.-L."/>
            <person name="Yin W.-F."/>
            <person name="Chan K.-G."/>
        </authorList>
    </citation>
    <scope>NUCLEOTIDE SEQUENCE</scope>
    <source>
        <strain evidence="2">DSM 23572</strain>
    </source>
</reference>
<organism evidence="2 3">
    <name type="scientific">Pandoraea faecigallinarum</name>
    <dbReference type="NCBI Taxonomy" id="656179"/>
    <lineage>
        <taxon>Bacteria</taxon>
        <taxon>Pseudomonadati</taxon>
        <taxon>Pseudomonadota</taxon>
        <taxon>Betaproteobacteria</taxon>
        <taxon>Burkholderiales</taxon>
        <taxon>Burkholderiaceae</taxon>
        <taxon>Pandoraea</taxon>
    </lineage>
</organism>
<dbReference type="InterPro" id="IPR005039">
    <property type="entry name" value="Ant_C"/>
</dbReference>
<dbReference type="RefSeq" id="WP_047905365.1">
    <property type="nucleotide sequence ID" value="NZ_CP011807.3"/>
</dbReference>
<sequence>MRFRERAEQGEAIGPQQTHMLRAFTRLADTTGTLCIRDAANVLVVRPLELTAYLESQGWIYPHGDEWRANQERITSGLLTQREIPVRLEGRGRTQVRISQKGITKLAQAFECLAAA</sequence>